<accession>A0A6C0I5N6</accession>
<reference evidence="8" key="1">
    <citation type="journal article" date="2020" name="Nature">
        <title>Giant virus diversity and host interactions through global metagenomics.</title>
        <authorList>
            <person name="Schulz F."/>
            <person name="Roux S."/>
            <person name="Paez-Espino D."/>
            <person name="Jungbluth S."/>
            <person name="Walsh D.A."/>
            <person name="Denef V.J."/>
            <person name="McMahon K.D."/>
            <person name="Konstantinidis K.T."/>
            <person name="Eloe-Fadrosh E.A."/>
            <person name="Kyrpides N.C."/>
            <person name="Woyke T."/>
        </authorList>
    </citation>
    <scope>NUCLEOTIDE SEQUENCE</scope>
    <source>
        <strain evidence="8">GVMAG-M-3300023184-190</strain>
    </source>
</reference>
<dbReference type="EMBL" id="MN740097">
    <property type="protein sequence ID" value="QHT87677.1"/>
    <property type="molecule type" value="Genomic_DNA"/>
</dbReference>
<name>A0A6C0I5N6_9ZZZZ</name>
<organism evidence="8">
    <name type="scientific">viral metagenome</name>
    <dbReference type="NCBI Taxonomy" id="1070528"/>
    <lineage>
        <taxon>unclassified sequences</taxon>
        <taxon>metagenomes</taxon>
        <taxon>organismal metagenomes</taxon>
    </lineage>
</organism>
<dbReference type="Gene3D" id="1.20.120.310">
    <property type="entry name" value="ERV/ALR sulfhydryl oxidase domain"/>
    <property type="match status" value="1"/>
</dbReference>
<proteinExistence type="predicted"/>
<dbReference type="GO" id="GO:0016972">
    <property type="term" value="F:thiol oxidase activity"/>
    <property type="evidence" value="ECO:0007669"/>
    <property type="project" value="UniProtKB-EC"/>
</dbReference>
<dbReference type="EC" id="1.8.3.2" evidence="2"/>
<evidence type="ECO:0000256" key="2">
    <source>
        <dbReference type="ARBA" id="ARBA00012512"/>
    </source>
</evidence>
<dbReference type="InterPro" id="IPR036774">
    <property type="entry name" value="ERV/ALR_sulphydryl_oxid_sf"/>
</dbReference>
<dbReference type="PROSITE" id="PS51324">
    <property type="entry name" value="ERV_ALR"/>
    <property type="match status" value="1"/>
</dbReference>
<keyword evidence="5" id="KW-0560">Oxidoreductase</keyword>
<sequence>MQYVNFRNTTTTIPIMTPPPQKMLMFSKPLVRSGLPPPQPIKTVEPVAPDSSLSPKKMKWGQPTWYIIHTLAEKVKEEAFVSIRTELLRQIYNICTNLPCPICSTHATEYLNGVNFSTIVSKDQLKMMLFQFHNEVNKRKGVEELPLDECNAKYVTAVTENMFQYFLISTKERQYNVQLISNNAYRERVVKYFREWLTKNSGSFAP</sequence>
<protein>
    <recommendedName>
        <fullName evidence="2">thiol oxidase</fullName>
        <ecNumber evidence="2">1.8.3.2</ecNumber>
    </recommendedName>
</protein>
<dbReference type="InterPro" id="IPR017905">
    <property type="entry name" value="ERV/ALR_sulphydryl_oxidase"/>
</dbReference>
<evidence type="ECO:0000256" key="4">
    <source>
        <dbReference type="ARBA" id="ARBA00022827"/>
    </source>
</evidence>
<dbReference type="Pfam" id="PF04777">
    <property type="entry name" value="Evr1_Alr"/>
    <property type="match status" value="1"/>
</dbReference>
<evidence type="ECO:0000313" key="8">
    <source>
        <dbReference type="EMBL" id="QHT87677.1"/>
    </source>
</evidence>
<comment type="cofactor">
    <cofactor evidence="1">
        <name>FAD</name>
        <dbReference type="ChEBI" id="CHEBI:57692"/>
    </cofactor>
</comment>
<evidence type="ECO:0000259" key="7">
    <source>
        <dbReference type="PROSITE" id="PS51324"/>
    </source>
</evidence>
<evidence type="ECO:0000256" key="5">
    <source>
        <dbReference type="ARBA" id="ARBA00023002"/>
    </source>
</evidence>
<evidence type="ECO:0000256" key="3">
    <source>
        <dbReference type="ARBA" id="ARBA00022630"/>
    </source>
</evidence>
<evidence type="ECO:0000256" key="1">
    <source>
        <dbReference type="ARBA" id="ARBA00001974"/>
    </source>
</evidence>
<keyword evidence="3" id="KW-0285">Flavoprotein</keyword>
<dbReference type="SUPFAM" id="SSF69000">
    <property type="entry name" value="FAD-dependent thiol oxidase"/>
    <property type="match status" value="1"/>
</dbReference>
<evidence type="ECO:0000256" key="6">
    <source>
        <dbReference type="ARBA" id="ARBA00023157"/>
    </source>
</evidence>
<keyword evidence="6" id="KW-1015">Disulfide bond</keyword>
<keyword evidence="4" id="KW-0274">FAD</keyword>
<feature type="domain" description="ERV/ALR sulfhydryl oxidase" evidence="7">
    <location>
        <begin position="51"/>
        <end position="154"/>
    </location>
</feature>
<dbReference type="AlphaFoldDB" id="A0A6C0I5N6"/>